<evidence type="ECO:0000313" key="1">
    <source>
        <dbReference type="EMBL" id="AOX01277.1"/>
    </source>
</evidence>
<name>A0A1D8TUH7_9CYAN</name>
<gene>
    <name evidence="1" type="ORF">BJP34_19180</name>
</gene>
<dbReference type="EMBL" id="CP017599">
    <property type="protein sequence ID" value="AOX01277.1"/>
    <property type="molecule type" value="Genomic_DNA"/>
</dbReference>
<proteinExistence type="predicted"/>
<dbReference type="KEGG" id="mpro:BJP34_19180"/>
<accession>A0A1D8TUH7</accession>
<protein>
    <submittedName>
        <fullName evidence="1">Uncharacterized protein</fullName>
    </submittedName>
</protein>
<dbReference type="SUPFAM" id="SSF57802">
    <property type="entry name" value="Rubredoxin-like"/>
    <property type="match status" value="1"/>
</dbReference>
<dbReference type="OrthoDB" id="516763at2"/>
<organism evidence="1 2">
    <name type="scientific">Moorena producens PAL-8-15-08-1</name>
    <dbReference type="NCBI Taxonomy" id="1458985"/>
    <lineage>
        <taxon>Bacteria</taxon>
        <taxon>Bacillati</taxon>
        <taxon>Cyanobacteriota</taxon>
        <taxon>Cyanophyceae</taxon>
        <taxon>Coleofasciculales</taxon>
        <taxon>Coleofasciculaceae</taxon>
        <taxon>Moorena</taxon>
    </lineage>
</organism>
<sequence length="79" mass="8799">MAEVDEAGATATDSIATRLGELIKNPTRKLTPQQQLEILNTHPFFTGKCPECGYNYDKNNPPAVHWDCPECGWIDDAIH</sequence>
<dbReference type="AlphaFoldDB" id="A0A1D8TUH7"/>
<dbReference type="RefSeq" id="WP_070393721.1">
    <property type="nucleotide sequence ID" value="NZ_CP017599.1"/>
</dbReference>
<dbReference type="Proteomes" id="UP000177870">
    <property type="component" value="Chromosome"/>
</dbReference>
<reference evidence="2" key="1">
    <citation type="submission" date="2016-10" db="EMBL/GenBank/DDBJ databases">
        <title>Comparative genomics uncovers the prolific and rare metabolic potential of the cyanobacterial genus Moorea.</title>
        <authorList>
            <person name="Leao T."/>
            <person name="Castelao G."/>
            <person name="Korobeynikov A."/>
            <person name="Monroe E.A."/>
            <person name="Podell S."/>
            <person name="Glukhov E."/>
            <person name="Allen E."/>
            <person name="Gerwick W.H."/>
            <person name="Gerwick L."/>
        </authorList>
    </citation>
    <scope>NUCLEOTIDE SEQUENCE [LARGE SCALE GENOMIC DNA]</scope>
    <source>
        <strain evidence="2">PAL-8-15-08-1</strain>
    </source>
</reference>
<evidence type="ECO:0000313" key="2">
    <source>
        <dbReference type="Proteomes" id="UP000177870"/>
    </source>
</evidence>